<dbReference type="GO" id="GO:0008239">
    <property type="term" value="F:dipeptidyl-peptidase activity"/>
    <property type="evidence" value="ECO:0007669"/>
    <property type="project" value="TreeGrafter"/>
</dbReference>
<evidence type="ECO:0000256" key="3">
    <source>
        <dbReference type="ARBA" id="ARBA00022729"/>
    </source>
</evidence>
<keyword evidence="7" id="KW-1185">Reference proteome</keyword>
<keyword evidence="3" id="KW-0732">Signal</keyword>
<evidence type="ECO:0000313" key="6">
    <source>
        <dbReference type="EMBL" id="KAF9664910.1"/>
    </source>
</evidence>
<protein>
    <submittedName>
        <fullName evidence="6">Uncharacterized protein</fullName>
    </submittedName>
</protein>
<dbReference type="EMBL" id="JADGMS010000016">
    <property type="protein sequence ID" value="KAF9664910.1"/>
    <property type="molecule type" value="Genomic_DNA"/>
</dbReference>
<evidence type="ECO:0000256" key="2">
    <source>
        <dbReference type="ARBA" id="ARBA00022670"/>
    </source>
</evidence>
<dbReference type="PANTHER" id="PTHR11010">
    <property type="entry name" value="PROTEASE S28 PRO-X CARBOXYPEPTIDASE-RELATED"/>
    <property type="match status" value="1"/>
</dbReference>
<keyword evidence="5" id="KW-0325">Glycoprotein</keyword>
<name>A0A835MG80_9ROSI</name>
<proteinExistence type="inferred from homology"/>
<dbReference type="Pfam" id="PF05577">
    <property type="entry name" value="Peptidase_S28"/>
    <property type="match status" value="1"/>
</dbReference>
<evidence type="ECO:0000256" key="5">
    <source>
        <dbReference type="ARBA" id="ARBA00023180"/>
    </source>
</evidence>
<sequence>MKLLRGGGESGGVGVMYIYVGEADPVIEINNTQSNVIENAPIFLYTRKEGGIEWFAQNTGFMFDIAPRFKALLVLIEHRFYGKSMPYEGDKNVAYSNSSTLFMYFNKLYTYRHHQLAIVHKLDLNGESASLESHLKYASKKHQLFNQKLINSFNSLETMADYPTPSKILSSAYPVKEVLIIIDAGHHD</sequence>
<comment type="similarity">
    <text evidence="1">Belongs to the peptidase S28 family.</text>
</comment>
<dbReference type="Gene3D" id="3.40.50.1820">
    <property type="entry name" value="alpha/beta hydrolase"/>
    <property type="match status" value="1"/>
</dbReference>
<dbReference type="InterPro" id="IPR008758">
    <property type="entry name" value="Peptidase_S28"/>
</dbReference>
<dbReference type="GO" id="GO:0006508">
    <property type="term" value="P:proteolysis"/>
    <property type="evidence" value="ECO:0007669"/>
    <property type="project" value="UniProtKB-KW"/>
</dbReference>
<dbReference type="GO" id="GO:0070008">
    <property type="term" value="F:serine-type exopeptidase activity"/>
    <property type="evidence" value="ECO:0007669"/>
    <property type="project" value="InterPro"/>
</dbReference>
<dbReference type="Proteomes" id="UP000657918">
    <property type="component" value="Chromosome 16"/>
</dbReference>
<organism evidence="6 7">
    <name type="scientific">Salix dunnii</name>
    <dbReference type="NCBI Taxonomy" id="1413687"/>
    <lineage>
        <taxon>Eukaryota</taxon>
        <taxon>Viridiplantae</taxon>
        <taxon>Streptophyta</taxon>
        <taxon>Embryophyta</taxon>
        <taxon>Tracheophyta</taxon>
        <taxon>Spermatophyta</taxon>
        <taxon>Magnoliopsida</taxon>
        <taxon>eudicotyledons</taxon>
        <taxon>Gunneridae</taxon>
        <taxon>Pentapetalae</taxon>
        <taxon>rosids</taxon>
        <taxon>fabids</taxon>
        <taxon>Malpighiales</taxon>
        <taxon>Salicaceae</taxon>
        <taxon>Saliceae</taxon>
        <taxon>Salix</taxon>
    </lineage>
</organism>
<comment type="caution">
    <text evidence="6">The sequence shown here is derived from an EMBL/GenBank/DDBJ whole genome shotgun (WGS) entry which is preliminary data.</text>
</comment>
<dbReference type="PANTHER" id="PTHR11010:SF120">
    <property type="entry name" value="LYSOSOMAL PRO-X CARBOXYPEPTIDASE"/>
    <property type="match status" value="1"/>
</dbReference>
<dbReference type="AlphaFoldDB" id="A0A835MG80"/>
<evidence type="ECO:0000256" key="4">
    <source>
        <dbReference type="ARBA" id="ARBA00022801"/>
    </source>
</evidence>
<accession>A0A835MG80</accession>
<evidence type="ECO:0000313" key="7">
    <source>
        <dbReference type="Proteomes" id="UP000657918"/>
    </source>
</evidence>
<gene>
    <name evidence="6" type="ORF">SADUNF_Sadunf16G0067000</name>
</gene>
<dbReference type="OrthoDB" id="2130629at2759"/>
<evidence type="ECO:0000256" key="1">
    <source>
        <dbReference type="ARBA" id="ARBA00011079"/>
    </source>
</evidence>
<reference evidence="6 7" key="1">
    <citation type="submission" date="2020-10" db="EMBL/GenBank/DDBJ databases">
        <title>Plant Genome Project.</title>
        <authorList>
            <person name="Zhang R.-G."/>
        </authorList>
    </citation>
    <scope>NUCLEOTIDE SEQUENCE [LARGE SCALE GENOMIC DNA]</scope>
    <source>
        <strain evidence="6">FAFU-HL-1</strain>
        <tissue evidence="6">Leaf</tissue>
    </source>
</reference>
<keyword evidence="4" id="KW-0378">Hydrolase</keyword>
<keyword evidence="2" id="KW-0645">Protease</keyword>
<dbReference type="InterPro" id="IPR029058">
    <property type="entry name" value="AB_hydrolase_fold"/>
</dbReference>